<dbReference type="InterPro" id="IPR051013">
    <property type="entry name" value="MBL_superfamily_lactonases"/>
</dbReference>
<reference evidence="7" key="1">
    <citation type="submission" date="2016-10" db="EMBL/GenBank/DDBJ databases">
        <authorList>
            <person name="Varghese N."/>
            <person name="Submissions S."/>
        </authorList>
    </citation>
    <scope>NUCLEOTIDE SEQUENCE [LARGE SCALE GENOMIC DNA]</scope>
    <source>
        <strain evidence="7">S9</strain>
    </source>
</reference>
<feature type="domain" description="Metallo-beta-lactamase" evidence="5">
    <location>
        <begin position="53"/>
        <end position="250"/>
    </location>
</feature>
<dbReference type="SUPFAM" id="SSF56281">
    <property type="entry name" value="Metallo-hydrolase/oxidoreductase"/>
    <property type="match status" value="1"/>
</dbReference>
<keyword evidence="4" id="KW-0862">Zinc</keyword>
<evidence type="ECO:0000256" key="2">
    <source>
        <dbReference type="ARBA" id="ARBA00022723"/>
    </source>
</evidence>
<dbReference type="EMBL" id="FOGT01000018">
    <property type="protein sequence ID" value="SES35072.1"/>
    <property type="molecule type" value="Genomic_DNA"/>
</dbReference>
<dbReference type="STRING" id="1601833.SAMN05518684_11827"/>
<evidence type="ECO:0000256" key="3">
    <source>
        <dbReference type="ARBA" id="ARBA00022801"/>
    </source>
</evidence>
<dbReference type="GO" id="GO:0046872">
    <property type="term" value="F:metal ion binding"/>
    <property type="evidence" value="ECO:0007669"/>
    <property type="project" value="UniProtKB-KW"/>
</dbReference>
<comment type="similarity">
    <text evidence="1">Belongs to the metallo-beta-lactamase superfamily.</text>
</comment>
<keyword evidence="3" id="KW-0378">Hydrolase</keyword>
<organism evidence="6 7">
    <name type="scientific">Salipaludibacillus aurantiacus</name>
    <dbReference type="NCBI Taxonomy" id="1601833"/>
    <lineage>
        <taxon>Bacteria</taxon>
        <taxon>Bacillati</taxon>
        <taxon>Bacillota</taxon>
        <taxon>Bacilli</taxon>
        <taxon>Bacillales</taxon>
        <taxon>Bacillaceae</taxon>
    </lineage>
</organism>
<dbReference type="Gene3D" id="3.60.15.10">
    <property type="entry name" value="Ribonuclease Z/Hydroxyacylglutathione hydrolase-like"/>
    <property type="match status" value="1"/>
</dbReference>
<protein>
    <submittedName>
        <fullName evidence="6">Glyoxylase, beta-lactamase superfamily II</fullName>
    </submittedName>
</protein>
<dbReference type="SMART" id="SM00849">
    <property type="entry name" value="Lactamase_B"/>
    <property type="match status" value="1"/>
</dbReference>
<keyword evidence="7" id="KW-1185">Reference proteome</keyword>
<keyword evidence="2" id="KW-0479">Metal-binding</keyword>
<evidence type="ECO:0000256" key="4">
    <source>
        <dbReference type="ARBA" id="ARBA00022833"/>
    </source>
</evidence>
<dbReference type="InterPro" id="IPR001279">
    <property type="entry name" value="Metallo-B-lactamas"/>
</dbReference>
<name>A0A1H9WMD1_9BACI</name>
<evidence type="ECO:0000256" key="1">
    <source>
        <dbReference type="ARBA" id="ARBA00007749"/>
    </source>
</evidence>
<gene>
    <name evidence="6" type="ORF">SAMN05518684_11827</name>
</gene>
<evidence type="ECO:0000259" key="5">
    <source>
        <dbReference type="SMART" id="SM00849"/>
    </source>
</evidence>
<dbReference type="AlphaFoldDB" id="A0A1H9WMD1"/>
<evidence type="ECO:0000313" key="7">
    <source>
        <dbReference type="Proteomes" id="UP000198571"/>
    </source>
</evidence>
<dbReference type="Proteomes" id="UP000198571">
    <property type="component" value="Unassembled WGS sequence"/>
</dbReference>
<sequence>MALEQFKVGEGVTLTWLNGGVTHMDGGAMFGVVPKPLWSRKYPPNENNQITLRSDPLLIQADGKNILLESGIGNGKLSEKAKKNFGITQESKLDECLGQLELTKNDIDDVLMTHMHFDHANGLTEWKGDELVSSFPNAVIHVQETEWEEMKHPNIRSKNTYFKENWEGIAGQVETFKSDYEAVPGIKLIHTGGHSAGHCILHISRGGKELWHMADIMPTHAHQNVLWVLAYDDYPMDSIAKKQEYVLPAIEKESWFIFYHDHKYRAVRWDKSGKELLESVERNRSNE</sequence>
<proteinExistence type="inferred from homology"/>
<dbReference type="PANTHER" id="PTHR42978:SF6">
    <property type="entry name" value="QUORUM-QUENCHING LACTONASE YTNP-RELATED"/>
    <property type="match status" value="1"/>
</dbReference>
<accession>A0A1H9WMD1</accession>
<dbReference type="PANTHER" id="PTHR42978">
    <property type="entry name" value="QUORUM-QUENCHING LACTONASE YTNP-RELATED-RELATED"/>
    <property type="match status" value="1"/>
</dbReference>
<dbReference type="Pfam" id="PF00753">
    <property type="entry name" value="Lactamase_B"/>
    <property type="match status" value="1"/>
</dbReference>
<dbReference type="InterPro" id="IPR036866">
    <property type="entry name" value="RibonucZ/Hydroxyglut_hydro"/>
</dbReference>
<dbReference type="CDD" id="cd07728">
    <property type="entry name" value="YtnP-like_MBL-fold"/>
    <property type="match status" value="1"/>
</dbReference>
<dbReference type="GO" id="GO:0016787">
    <property type="term" value="F:hydrolase activity"/>
    <property type="evidence" value="ECO:0007669"/>
    <property type="project" value="UniProtKB-KW"/>
</dbReference>
<evidence type="ECO:0000313" key="6">
    <source>
        <dbReference type="EMBL" id="SES35072.1"/>
    </source>
</evidence>